<dbReference type="GO" id="GO:0071160">
    <property type="term" value="F:cyanophycin synthetase activity (L-aspartate-adding)"/>
    <property type="evidence" value="ECO:0007669"/>
    <property type="project" value="UniProtKB-EC"/>
</dbReference>
<accession>A0A2S9XHV7</accession>
<keyword evidence="3" id="KW-0436">Ligase</keyword>
<sequence length="584" mass="61851">MGPAVELVDSRRLTGPNLHCRSAGAVVELRFGAGVDREAFIGRWREALARALTALGWTAELHARPFESPEGLRGAELMFSAAVDRLYAATEVNEWAVAVARLEAEAEPEPAAMARLAAVAAQEQAERRGALALIAAAEARGVPWLIDDDELSLGYFADSGRWPVAALPEPESLDWSRLRGRAIALITGTNGKTTTTRLLARIAARQGVRVGNTSTDGLCVDEREVESGDWTGPGGARAVLRNPAIELALLETARGGLLRRGAAVSSCAVGVVTNVASDHLGEYGIFDVEGMAMAKGIVAKIVAPGGRVVLGADSPALVAWAAAQELAAPIVWVSSEPDNPVLAEARARGGEVWTVVEGGVVRSVGLERSELCRVDEMPLSLGGLARHNVQNALAAAAAARGLGFDDAAIVAGLREFGARPEDNPGRARVWQVTRRGGETVDLLLDFAHNLAGLEAISELVRGLARRPLLCFGMAGDRGDDQLRAQARALVSFRPRRIIVRELGSHRRGRAPGEVPRILDQALRAAGLDPGAILHTESEVASLDAALELAEPGELVVVLVHTERDAVDAWLREHDARPGRLRAGT</sequence>
<dbReference type="InterPro" id="IPR004101">
    <property type="entry name" value="Mur_ligase_C"/>
</dbReference>
<keyword evidence="4" id="KW-1185">Reference proteome</keyword>
<dbReference type="GO" id="GO:0005524">
    <property type="term" value="F:ATP binding"/>
    <property type="evidence" value="ECO:0007669"/>
    <property type="project" value="InterPro"/>
</dbReference>
<dbReference type="Proteomes" id="UP000237968">
    <property type="component" value="Unassembled WGS sequence"/>
</dbReference>
<dbReference type="InterPro" id="IPR036615">
    <property type="entry name" value="Mur_ligase_C_dom_sf"/>
</dbReference>
<proteinExistence type="predicted"/>
<dbReference type="AlphaFoldDB" id="A0A2S9XHV7"/>
<comment type="caution">
    <text evidence="3">The sequence shown here is derived from an EMBL/GenBank/DDBJ whole genome shotgun (WGS) entry which is preliminary data.</text>
</comment>
<name>A0A2S9XHV7_9BACT</name>
<reference evidence="3 4" key="1">
    <citation type="submission" date="2018-03" db="EMBL/GenBank/DDBJ databases">
        <title>Draft Genome Sequences of the Obligatory Marine Myxobacteria Enhygromyxa salina SWB005.</title>
        <authorList>
            <person name="Poehlein A."/>
            <person name="Moghaddam J.A."/>
            <person name="Harms H."/>
            <person name="Alanjari M."/>
            <person name="Koenig G.M."/>
            <person name="Daniel R."/>
            <person name="Schaeberle T.F."/>
        </authorList>
    </citation>
    <scope>NUCLEOTIDE SEQUENCE [LARGE SCALE GENOMIC DNA]</scope>
    <source>
        <strain evidence="3 4">SWB005</strain>
    </source>
</reference>
<dbReference type="PANTHER" id="PTHR23135">
    <property type="entry name" value="MUR LIGASE FAMILY MEMBER"/>
    <property type="match status" value="1"/>
</dbReference>
<dbReference type="InterPro" id="IPR013221">
    <property type="entry name" value="Mur_ligase_cen"/>
</dbReference>
<evidence type="ECO:0000259" key="1">
    <source>
        <dbReference type="Pfam" id="PF02875"/>
    </source>
</evidence>
<dbReference type="RefSeq" id="WP_106394126.1">
    <property type="nucleotide sequence ID" value="NZ_PVNK01000209.1"/>
</dbReference>
<feature type="domain" description="Mur ligase C-terminal" evidence="1">
    <location>
        <begin position="438"/>
        <end position="557"/>
    </location>
</feature>
<organism evidence="3 4">
    <name type="scientific">Enhygromyxa salina</name>
    <dbReference type="NCBI Taxonomy" id="215803"/>
    <lineage>
        <taxon>Bacteria</taxon>
        <taxon>Pseudomonadati</taxon>
        <taxon>Myxococcota</taxon>
        <taxon>Polyangia</taxon>
        <taxon>Nannocystales</taxon>
        <taxon>Nannocystaceae</taxon>
        <taxon>Enhygromyxa</taxon>
    </lineage>
</organism>
<protein>
    <submittedName>
        <fullName evidence="3">Cyanophycin synthetase</fullName>
        <ecNumber evidence="3">6.3.2.29</ecNumber>
    </submittedName>
</protein>
<dbReference type="Gene3D" id="3.40.1190.10">
    <property type="entry name" value="Mur-like, catalytic domain"/>
    <property type="match status" value="1"/>
</dbReference>
<dbReference type="EMBL" id="PVNK01000209">
    <property type="protein sequence ID" value="PRP92452.1"/>
    <property type="molecule type" value="Genomic_DNA"/>
</dbReference>
<gene>
    <name evidence="3" type="primary">cphA_1</name>
    <name evidence="3" type="ORF">ENSA5_48700</name>
</gene>
<evidence type="ECO:0000313" key="3">
    <source>
        <dbReference type="EMBL" id="PRP92452.1"/>
    </source>
</evidence>
<dbReference type="EC" id="6.3.2.29" evidence="3"/>
<dbReference type="PANTHER" id="PTHR23135:SF18">
    <property type="entry name" value="CYANOPHYCIN SYNTHETASE"/>
    <property type="match status" value="1"/>
</dbReference>
<feature type="domain" description="Mur ligase central" evidence="2">
    <location>
        <begin position="186"/>
        <end position="399"/>
    </location>
</feature>
<dbReference type="InterPro" id="IPR036565">
    <property type="entry name" value="Mur-like_cat_sf"/>
</dbReference>
<dbReference type="Pfam" id="PF08245">
    <property type="entry name" value="Mur_ligase_M"/>
    <property type="match status" value="1"/>
</dbReference>
<dbReference type="SUPFAM" id="SSF53244">
    <property type="entry name" value="MurD-like peptide ligases, peptide-binding domain"/>
    <property type="match status" value="1"/>
</dbReference>
<dbReference type="SUPFAM" id="SSF53623">
    <property type="entry name" value="MurD-like peptide ligases, catalytic domain"/>
    <property type="match status" value="1"/>
</dbReference>
<evidence type="ECO:0000259" key="2">
    <source>
        <dbReference type="Pfam" id="PF08245"/>
    </source>
</evidence>
<dbReference type="Pfam" id="PF02875">
    <property type="entry name" value="Mur_ligase_C"/>
    <property type="match status" value="1"/>
</dbReference>
<dbReference type="OrthoDB" id="9803907at2"/>
<dbReference type="Gene3D" id="3.90.190.20">
    <property type="entry name" value="Mur ligase, C-terminal domain"/>
    <property type="match status" value="1"/>
</dbReference>
<evidence type="ECO:0000313" key="4">
    <source>
        <dbReference type="Proteomes" id="UP000237968"/>
    </source>
</evidence>